<feature type="region of interest" description="Disordered" evidence="7">
    <location>
        <begin position="1"/>
        <end position="143"/>
    </location>
</feature>
<dbReference type="CDD" id="cd22921">
    <property type="entry name" value="HFD_CENP-X"/>
    <property type="match status" value="1"/>
</dbReference>
<comment type="subcellular location">
    <subcellularLocation>
        <location evidence="1">Nucleus</location>
    </subcellularLocation>
</comment>
<proteinExistence type="inferred from homology"/>
<evidence type="ECO:0000256" key="6">
    <source>
        <dbReference type="ARBA" id="ARBA00023242"/>
    </source>
</evidence>
<dbReference type="PANTHER" id="PTHR28680">
    <property type="entry name" value="CENTROMERE PROTEIN X"/>
    <property type="match status" value="1"/>
</dbReference>
<organism evidence="8 9">
    <name type="scientific">Sporothrix eucalyptigena</name>
    <dbReference type="NCBI Taxonomy" id="1812306"/>
    <lineage>
        <taxon>Eukaryota</taxon>
        <taxon>Fungi</taxon>
        <taxon>Dikarya</taxon>
        <taxon>Ascomycota</taxon>
        <taxon>Pezizomycotina</taxon>
        <taxon>Sordariomycetes</taxon>
        <taxon>Sordariomycetidae</taxon>
        <taxon>Ophiostomatales</taxon>
        <taxon>Ophiostomataceae</taxon>
        <taxon>Sporothrix</taxon>
    </lineage>
</organism>
<keyword evidence="4" id="KW-0238">DNA-binding</keyword>
<sequence>MPPQVSAARPGAGRGASNNSSGFRGTGAFKPPRPVAAVARTSTGSATAKSAGRSRQPVDVDINDDDNDGAGGRRAGDDYDDDDVDELERSRISNASRRRRTIDQFQEDEDEQDNAGGAGAATDVATDNDDDDNDGRPRPSKSLPPALLARVLHHFFQNPGGTTTRLTQDAHASVNKYMEIFIREAVARSVAERGNGSFLDVDVLQKVAGQLIMDM</sequence>
<keyword evidence="6" id="KW-0539">Nucleus</keyword>
<name>A0ABP0CPH6_9PEZI</name>
<dbReference type="Pfam" id="PF09415">
    <property type="entry name" value="CENP-X"/>
    <property type="match status" value="1"/>
</dbReference>
<protein>
    <recommendedName>
        <fullName evidence="10">Centromere protein X</fullName>
    </recommendedName>
</protein>
<feature type="compositionally biased region" description="Low complexity" evidence="7">
    <location>
        <begin position="7"/>
        <end position="23"/>
    </location>
</feature>
<dbReference type="PANTHER" id="PTHR28680:SF1">
    <property type="entry name" value="CENTROMERE PROTEIN X"/>
    <property type="match status" value="1"/>
</dbReference>
<dbReference type="InterPro" id="IPR018552">
    <property type="entry name" value="CENP-X"/>
</dbReference>
<keyword evidence="3" id="KW-0227">DNA damage</keyword>
<evidence type="ECO:0000256" key="4">
    <source>
        <dbReference type="ARBA" id="ARBA00023125"/>
    </source>
</evidence>
<evidence type="ECO:0000256" key="7">
    <source>
        <dbReference type="SAM" id="MobiDB-lite"/>
    </source>
</evidence>
<comment type="similarity">
    <text evidence="2">Belongs to the CENP-X/MHF2 family.</text>
</comment>
<reference evidence="8 9" key="1">
    <citation type="submission" date="2024-01" db="EMBL/GenBank/DDBJ databases">
        <authorList>
            <person name="Allen C."/>
            <person name="Tagirdzhanova G."/>
        </authorList>
    </citation>
    <scope>NUCLEOTIDE SEQUENCE [LARGE SCALE GENOMIC DNA]</scope>
</reference>
<dbReference type="EMBL" id="CAWUHD010000122">
    <property type="protein sequence ID" value="CAK7233475.1"/>
    <property type="molecule type" value="Genomic_DNA"/>
</dbReference>
<dbReference type="Proteomes" id="UP001642482">
    <property type="component" value="Unassembled WGS sequence"/>
</dbReference>
<accession>A0ABP0CPH6</accession>
<gene>
    <name evidence="8" type="ORF">SEUCBS140593_008615</name>
</gene>
<keyword evidence="5" id="KW-0234">DNA repair</keyword>
<evidence type="ECO:0000313" key="8">
    <source>
        <dbReference type="EMBL" id="CAK7233475.1"/>
    </source>
</evidence>
<dbReference type="Gene3D" id="1.10.20.10">
    <property type="entry name" value="Histone, subunit A"/>
    <property type="match status" value="1"/>
</dbReference>
<keyword evidence="9" id="KW-1185">Reference proteome</keyword>
<comment type="caution">
    <text evidence="8">The sequence shown here is derived from an EMBL/GenBank/DDBJ whole genome shotgun (WGS) entry which is preliminary data.</text>
</comment>
<evidence type="ECO:0000313" key="9">
    <source>
        <dbReference type="Proteomes" id="UP001642482"/>
    </source>
</evidence>
<evidence type="ECO:0000256" key="1">
    <source>
        <dbReference type="ARBA" id="ARBA00004123"/>
    </source>
</evidence>
<evidence type="ECO:0000256" key="2">
    <source>
        <dbReference type="ARBA" id="ARBA00009359"/>
    </source>
</evidence>
<evidence type="ECO:0000256" key="5">
    <source>
        <dbReference type="ARBA" id="ARBA00023204"/>
    </source>
</evidence>
<evidence type="ECO:0000256" key="3">
    <source>
        <dbReference type="ARBA" id="ARBA00022763"/>
    </source>
</evidence>
<dbReference type="InterPro" id="IPR009072">
    <property type="entry name" value="Histone-fold"/>
</dbReference>
<evidence type="ECO:0008006" key="10">
    <source>
        <dbReference type="Google" id="ProtNLM"/>
    </source>
</evidence>